<accession>A0A1Q2CGJ4</accession>
<name>A0A1Q2CGJ4_9ACTN</name>
<dbReference type="AlphaFoldDB" id="A0A1Q2CGJ4"/>
<sequence>MWLCMPCHYRIDADEEAFPTEVLVAWKLDHEKRVSELVGLDLEQSLLRLAGVRLHHDLARDLLQWLDGHRFMYFEDEREFPDQVWNAVQDLRWKISNLRGRVTDSGSPFGAVLAAIDDAVYQFMVALSDIRVSEITVTSGYPEFERFSEALSILRSGILEVSAPLARQEGFQFEKIPEYLMPKSDGDVVEIRSGLTSGGKK</sequence>
<keyword evidence="2" id="KW-1185">Reference proteome</keyword>
<dbReference type="Proteomes" id="UP000188324">
    <property type="component" value="Chromosome"/>
</dbReference>
<protein>
    <submittedName>
        <fullName evidence="1">Uncharacterized protein</fullName>
    </submittedName>
</protein>
<organism evidence="1 2">
    <name type="scientific">Tessaracoccus flavus</name>
    <dbReference type="NCBI Taxonomy" id="1610493"/>
    <lineage>
        <taxon>Bacteria</taxon>
        <taxon>Bacillati</taxon>
        <taxon>Actinomycetota</taxon>
        <taxon>Actinomycetes</taxon>
        <taxon>Propionibacteriales</taxon>
        <taxon>Propionibacteriaceae</taxon>
        <taxon>Tessaracoccus</taxon>
    </lineage>
</organism>
<proteinExistence type="predicted"/>
<dbReference type="KEGG" id="tfl:RPIT_10460"/>
<reference evidence="1 2" key="1">
    <citation type="journal article" date="2016" name="Int. J. Syst. Evol. Microbiol.">
        <title>Tessaracoccus flavus sp. nov., isolated from the drainage system of a lindane-producing factory.</title>
        <authorList>
            <person name="Kumari R."/>
            <person name="Singh P."/>
            <person name="Schumann P."/>
            <person name="Lal R."/>
        </authorList>
    </citation>
    <scope>NUCLEOTIDE SEQUENCE [LARGE SCALE GENOMIC DNA]</scope>
    <source>
        <strain evidence="1 2">RP1T</strain>
    </source>
</reference>
<evidence type="ECO:0000313" key="1">
    <source>
        <dbReference type="EMBL" id="AQP45165.1"/>
    </source>
</evidence>
<gene>
    <name evidence="1" type="ORF">RPIT_10460</name>
</gene>
<dbReference type="STRING" id="1610493.RPIT_10460"/>
<evidence type="ECO:0000313" key="2">
    <source>
        <dbReference type="Proteomes" id="UP000188324"/>
    </source>
</evidence>
<dbReference type="EMBL" id="CP019605">
    <property type="protein sequence ID" value="AQP45165.1"/>
    <property type="molecule type" value="Genomic_DNA"/>
</dbReference>